<dbReference type="Gene3D" id="3.30.470.20">
    <property type="entry name" value="ATP-grasp fold, B domain"/>
    <property type="match status" value="1"/>
</dbReference>
<dbReference type="InterPro" id="IPR011095">
    <property type="entry name" value="Dala_Dala_lig_C"/>
</dbReference>
<dbReference type="PROSITE" id="PS00844">
    <property type="entry name" value="DALA_DALA_LIGASE_2"/>
    <property type="match status" value="1"/>
</dbReference>
<gene>
    <name evidence="10" type="primary">ddl_60</name>
    <name evidence="10" type="ORF">SDC9_198963</name>
</gene>
<dbReference type="GO" id="GO:0009252">
    <property type="term" value="P:peptidoglycan biosynthetic process"/>
    <property type="evidence" value="ECO:0007669"/>
    <property type="project" value="UniProtKB-KW"/>
</dbReference>
<dbReference type="GO" id="GO:0008716">
    <property type="term" value="F:D-alanine-D-alanine ligase activity"/>
    <property type="evidence" value="ECO:0007669"/>
    <property type="project" value="UniProtKB-EC"/>
</dbReference>
<dbReference type="Pfam" id="PF07478">
    <property type="entry name" value="Dala_Dala_lig_C"/>
    <property type="match status" value="1"/>
</dbReference>
<evidence type="ECO:0000256" key="3">
    <source>
        <dbReference type="ARBA" id="ARBA00022490"/>
    </source>
</evidence>
<sequence>MKADAKKIFLALNCQDFCRIDFRLSEDGRDVYFIEANPLPGLAPDYSDYPMLAGFCGVPYDELIARILRAAIGRTGASLRLAGVEA</sequence>
<accession>A0A645IJL2</accession>
<evidence type="ECO:0000256" key="8">
    <source>
        <dbReference type="ARBA" id="ARBA00022984"/>
    </source>
</evidence>
<comment type="caution">
    <text evidence="10">The sequence shown here is derived from an EMBL/GenBank/DDBJ whole genome shotgun (WGS) entry which is preliminary data.</text>
</comment>
<dbReference type="SUPFAM" id="SSF56059">
    <property type="entry name" value="Glutathione synthetase ATP-binding domain-like"/>
    <property type="match status" value="1"/>
</dbReference>
<reference evidence="10" key="1">
    <citation type="submission" date="2019-08" db="EMBL/GenBank/DDBJ databases">
        <authorList>
            <person name="Kucharzyk K."/>
            <person name="Murdoch R.W."/>
            <person name="Higgins S."/>
            <person name="Loffler F."/>
        </authorList>
    </citation>
    <scope>NUCLEOTIDE SEQUENCE</scope>
</reference>
<protein>
    <submittedName>
        <fullName evidence="10">D-alanine--D-alanine ligase</fullName>
        <ecNumber evidence="10">6.3.2.4</ecNumber>
    </submittedName>
</protein>
<dbReference type="PANTHER" id="PTHR23132:SF23">
    <property type="entry name" value="D-ALANINE--D-ALANINE LIGASE B"/>
    <property type="match status" value="1"/>
</dbReference>
<dbReference type="EC" id="6.3.2.4" evidence="10"/>
<proteinExistence type="inferred from homology"/>
<dbReference type="PANTHER" id="PTHR23132">
    <property type="entry name" value="D-ALANINE--D-ALANINE LIGASE"/>
    <property type="match status" value="1"/>
</dbReference>
<keyword evidence="8" id="KW-0573">Peptidoglycan synthesis</keyword>
<comment type="subcellular location">
    <subcellularLocation>
        <location evidence="1">Cytoplasm</location>
    </subcellularLocation>
</comment>
<evidence type="ECO:0000256" key="2">
    <source>
        <dbReference type="ARBA" id="ARBA00010871"/>
    </source>
</evidence>
<keyword evidence="6" id="KW-0067">ATP-binding</keyword>
<dbReference type="GO" id="GO:0005737">
    <property type="term" value="C:cytoplasm"/>
    <property type="evidence" value="ECO:0007669"/>
    <property type="project" value="UniProtKB-SubCell"/>
</dbReference>
<keyword evidence="4 10" id="KW-0436">Ligase</keyword>
<evidence type="ECO:0000256" key="4">
    <source>
        <dbReference type="ARBA" id="ARBA00022598"/>
    </source>
</evidence>
<comment type="similarity">
    <text evidence="2">Belongs to the D-alanine--D-alanine ligase family.</text>
</comment>
<keyword evidence="3" id="KW-0963">Cytoplasm</keyword>
<keyword evidence="5" id="KW-0547">Nucleotide-binding</keyword>
<dbReference type="InterPro" id="IPR011761">
    <property type="entry name" value="ATP-grasp"/>
</dbReference>
<evidence type="ECO:0000256" key="7">
    <source>
        <dbReference type="ARBA" id="ARBA00022960"/>
    </source>
</evidence>
<dbReference type="EMBL" id="VSSQ01116310">
    <property type="protein sequence ID" value="MPN51320.1"/>
    <property type="molecule type" value="Genomic_DNA"/>
</dbReference>
<keyword evidence="7" id="KW-0133">Cell shape</keyword>
<dbReference type="GO" id="GO:0005524">
    <property type="term" value="F:ATP binding"/>
    <property type="evidence" value="ECO:0007669"/>
    <property type="project" value="UniProtKB-KW"/>
</dbReference>
<evidence type="ECO:0000313" key="10">
    <source>
        <dbReference type="EMBL" id="MPN51320.1"/>
    </source>
</evidence>
<feature type="domain" description="ATP-grasp" evidence="9">
    <location>
        <begin position="5"/>
        <end position="69"/>
    </location>
</feature>
<dbReference type="AlphaFoldDB" id="A0A645IJL2"/>
<organism evidence="10">
    <name type="scientific">bioreactor metagenome</name>
    <dbReference type="NCBI Taxonomy" id="1076179"/>
    <lineage>
        <taxon>unclassified sequences</taxon>
        <taxon>metagenomes</taxon>
        <taxon>ecological metagenomes</taxon>
    </lineage>
</organism>
<evidence type="ECO:0000256" key="6">
    <source>
        <dbReference type="ARBA" id="ARBA00022840"/>
    </source>
</evidence>
<evidence type="ECO:0000259" key="9">
    <source>
        <dbReference type="PROSITE" id="PS50975"/>
    </source>
</evidence>
<evidence type="ECO:0000256" key="1">
    <source>
        <dbReference type="ARBA" id="ARBA00004496"/>
    </source>
</evidence>
<name>A0A645IJL2_9ZZZZ</name>
<dbReference type="GO" id="GO:0008360">
    <property type="term" value="P:regulation of cell shape"/>
    <property type="evidence" value="ECO:0007669"/>
    <property type="project" value="UniProtKB-KW"/>
</dbReference>
<evidence type="ECO:0000256" key="5">
    <source>
        <dbReference type="ARBA" id="ARBA00022741"/>
    </source>
</evidence>
<dbReference type="GO" id="GO:0046872">
    <property type="term" value="F:metal ion binding"/>
    <property type="evidence" value="ECO:0007669"/>
    <property type="project" value="InterPro"/>
</dbReference>
<dbReference type="InterPro" id="IPR000291">
    <property type="entry name" value="D-Ala_lig_Van_CS"/>
</dbReference>
<dbReference type="PROSITE" id="PS50975">
    <property type="entry name" value="ATP_GRASP"/>
    <property type="match status" value="1"/>
</dbReference>